<evidence type="ECO:0000313" key="2">
    <source>
        <dbReference type="EMBL" id="KTB29511.1"/>
    </source>
</evidence>
<reference evidence="2 3" key="1">
    <citation type="submission" date="2015-12" db="EMBL/GenBank/DDBJ databases">
        <title>Draft genome sequence of Moniliophthora roreri, the causal agent of frosty pod rot of cacao.</title>
        <authorList>
            <person name="Aime M.C."/>
            <person name="Diaz-Valderrama J.R."/>
            <person name="Kijpornyongpan T."/>
            <person name="Phillips-Mora W."/>
        </authorList>
    </citation>
    <scope>NUCLEOTIDE SEQUENCE [LARGE SCALE GENOMIC DNA]</scope>
    <source>
        <strain evidence="2 3">MCA 2952</strain>
    </source>
</reference>
<feature type="region of interest" description="Disordered" evidence="1">
    <location>
        <begin position="63"/>
        <end position="94"/>
    </location>
</feature>
<sequence>MEDAPVIVASGYADFEPLDPLQEPVYVGICGVDMIVAREHYSSRAMEWGDLFQQITSSLAAPETAPRSSSLSSSNLTAHESPTLPSGEHPPKQVKVTSLPAHKVSGLVKQTKDSVQSDHCGGQKSHGSQMSHSQGGNKMRDKFHIIASDFAPPTPDAWATALGAVNHCKTHPAAGYVLPKYRLILNVLSEKHVKYLLTWIKYRNALIFQAIDTARPPPLWKAQLWRMFLALSITGFGPSAPAPVVKEGELEEGEVAGIAVSHTFTQKQKEIVYQTLSCCTRCSGILINKEVATRSDTHFCWQGKEHEAVDLDDPMLVQEILWELTDLNFQFELLAMDCARHPSSTAEDVHEQELDMELRDEAVRQCFPEESKRIPQWVHEVKGLAASEIRGQAPYLIKLLAVMRSWKGSESQPWVTVSRTNEDLFTDAELVLLER</sequence>
<feature type="compositionally biased region" description="Polar residues" evidence="1">
    <location>
        <begin position="75"/>
        <end position="84"/>
    </location>
</feature>
<evidence type="ECO:0000313" key="3">
    <source>
        <dbReference type="Proteomes" id="UP000054988"/>
    </source>
</evidence>
<feature type="compositionally biased region" description="Low complexity" evidence="1">
    <location>
        <begin position="122"/>
        <end position="136"/>
    </location>
</feature>
<dbReference type="AlphaFoldDB" id="A0A0W0EZL3"/>
<comment type="caution">
    <text evidence="2">The sequence shown here is derived from an EMBL/GenBank/DDBJ whole genome shotgun (WGS) entry which is preliminary data.</text>
</comment>
<organism evidence="2 3">
    <name type="scientific">Moniliophthora roreri</name>
    <name type="common">Frosty pod rot fungus</name>
    <name type="synonym">Monilia roreri</name>
    <dbReference type="NCBI Taxonomy" id="221103"/>
    <lineage>
        <taxon>Eukaryota</taxon>
        <taxon>Fungi</taxon>
        <taxon>Dikarya</taxon>
        <taxon>Basidiomycota</taxon>
        <taxon>Agaricomycotina</taxon>
        <taxon>Agaricomycetes</taxon>
        <taxon>Agaricomycetidae</taxon>
        <taxon>Agaricales</taxon>
        <taxon>Marasmiineae</taxon>
        <taxon>Marasmiaceae</taxon>
        <taxon>Moniliophthora</taxon>
    </lineage>
</organism>
<dbReference type="Proteomes" id="UP000054988">
    <property type="component" value="Unassembled WGS sequence"/>
</dbReference>
<protein>
    <submittedName>
        <fullName evidence="2">Uncharacterized protein</fullName>
    </submittedName>
</protein>
<proteinExistence type="predicted"/>
<dbReference type="EMBL" id="LATX01002431">
    <property type="protein sequence ID" value="KTB29511.1"/>
    <property type="molecule type" value="Genomic_DNA"/>
</dbReference>
<evidence type="ECO:0000256" key="1">
    <source>
        <dbReference type="SAM" id="MobiDB-lite"/>
    </source>
</evidence>
<accession>A0A0W0EZL3</accession>
<feature type="region of interest" description="Disordered" evidence="1">
    <location>
        <begin position="108"/>
        <end position="137"/>
    </location>
</feature>
<name>A0A0W0EZL3_MONRR</name>
<gene>
    <name evidence="2" type="ORF">WG66_17882</name>
</gene>